<dbReference type="Proteomes" id="UP001310594">
    <property type="component" value="Unassembled WGS sequence"/>
</dbReference>
<reference evidence="3" key="1">
    <citation type="submission" date="2023-08" db="EMBL/GenBank/DDBJ databases">
        <title>Black Yeasts Isolated from many extreme environments.</title>
        <authorList>
            <person name="Coleine C."/>
            <person name="Stajich J.E."/>
            <person name="Selbmann L."/>
        </authorList>
    </citation>
    <scope>NUCLEOTIDE SEQUENCE</scope>
    <source>
        <strain evidence="3">CCFEE 5810</strain>
    </source>
</reference>
<evidence type="ECO:0000313" key="3">
    <source>
        <dbReference type="EMBL" id="KAK5705058.1"/>
    </source>
</evidence>
<evidence type="ECO:0000313" key="4">
    <source>
        <dbReference type="Proteomes" id="UP001310594"/>
    </source>
</evidence>
<proteinExistence type="predicted"/>
<dbReference type="Gene3D" id="3.20.180.10">
    <property type="entry name" value="PNP-oxidase-like"/>
    <property type="match status" value="1"/>
</dbReference>
<keyword evidence="1" id="KW-0472">Membrane</keyword>
<protein>
    <recommendedName>
        <fullName evidence="2">DUF2470 domain-containing protein</fullName>
    </recommendedName>
</protein>
<dbReference type="EMBL" id="JAVRQU010000003">
    <property type="protein sequence ID" value="KAK5705058.1"/>
    <property type="molecule type" value="Genomic_DNA"/>
</dbReference>
<comment type="caution">
    <text evidence="3">The sequence shown here is derived from an EMBL/GenBank/DDBJ whole genome shotgun (WGS) entry which is preliminary data.</text>
</comment>
<feature type="transmembrane region" description="Helical" evidence="1">
    <location>
        <begin position="104"/>
        <end position="124"/>
    </location>
</feature>
<dbReference type="Pfam" id="PF10615">
    <property type="entry name" value="DUF2470"/>
    <property type="match status" value="1"/>
</dbReference>
<evidence type="ECO:0000259" key="2">
    <source>
        <dbReference type="Pfam" id="PF10615"/>
    </source>
</evidence>
<feature type="transmembrane region" description="Helical" evidence="1">
    <location>
        <begin position="144"/>
        <end position="162"/>
    </location>
</feature>
<sequence length="221" mass="25376">MAEQEAKDSAARTRIITHLNVDHHESLVRYLEYYSKLSPWQAYGARMTDITLSNMSFECGGKTYNIPLKPPMGSYRDARERAVQMDKESLQGLSRSDITITEFLPAKGASALMFAIICATFLAYSQRWWFGRGQIVEHVLGSAFARFSFTIQPYLITFLLVVHTSEMLYMALYKLPFHSVNPRSLLFWKWTAITFIEGVQAFGRFNGLVKAKQDKKVKEKH</sequence>
<accession>A0AAN7WF57</accession>
<keyword evidence="1" id="KW-0812">Transmembrane</keyword>
<dbReference type="InterPro" id="IPR019595">
    <property type="entry name" value="DUF2470"/>
</dbReference>
<dbReference type="PANTHER" id="PTHR37783:SF1">
    <property type="entry name" value="MEMBRANE PROTEIN, PUTATIVE (AFU_ORTHOLOGUE AFUA_1G04315)-RELATED"/>
    <property type="match status" value="1"/>
</dbReference>
<feature type="domain" description="DUF2470" evidence="2">
    <location>
        <begin position="13"/>
        <end position="85"/>
    </location>
</feature>
<gene>
    <name evidence="3" type="ORF">LTR97_002172</name>
</gene>
<dbReference type="InterPro" id="IPR037119">
    <property type="entry name" value="Haem_oxidase_HugZ-like_sf"/>
</dbReference>
<dbReference type="AlphaFoldDB" id="A0AAN7WF57"/>
<evidence type="ECO:0000256" key="1">
    <source>
        <dbReference type="SAM" id="Phobius"/>
    </source>
</evidence>
<keyword evidence="1" id="KW-1133">Transmembrane helix</keyword>
<name>A0AAN7WF57_9PEZI</name>
<organism evidence="3 4">
    <name type="scientific">Elasticomyces elasticus</name>
    <dbReference type="NCBI Taxonomy" id="574655"/>
    <lineage>
        <taxon>Eukaryota</taxon>
        <taxon>Fungi</taxon>
        <taxon>Dikarya</taxon>
        <taxon>Ascomycota</taxon>
        <taxon>Pezizomycotina</taxon>
        <taxon>Dothideomycetes</taxon>
        <taxon>Dothideomycetidae</taxon>
        <taxon>Mycosphaerellales</taxon>
        <taxon>Teratosphaeriaceae</taxon>
        <taxon>Elasticomyces</taxon>
    </lineage>
</organism>
<dbReference type="PANTHER" id="PTHR37783">
    <property type="entry name" value="MEMBRANE PROTEIN, PUTATIVE (AFU_ORTHOLOGUE AFUA_1G04315)-RELATED"/>
    <property type="match status" value="1"/>
</dbReference>